<accession>A0A0D1E554</accession>
<dbReference type="Proteomes" id="UP000000561">
    <property type="component" value="Chromosome 2"/>
</dbReference>
<dbReference type="CDD" id="cd12418">
    <property type="entry name" value="RRM_Aly_REF_like"/>
    <property type="match status" value="1"/>
</dbReference>
<dbReference type="GeneID" id="23566777"/>
<keyword evidence="6" id="KW-1185">Reference proteome</keyword>
<protein>
    <recommendedName>
        <fullName evidence="4">RRM domain-containing protein</fullName>
    </recommendedName>
</protein>
<feature type="region of interest" description="Disordered" evidence="3">
    <location>
        <begin position="1"/>
        <end position="60"/>
    </location>
</feature>
<dbReference type="KEGG" id="uma:UMAG_10793"/>
<dbReference type="SUPFAM" id="SSF54928">
    <property type="entry name" value="RNA-binding domain, RBD"/>
    <property type="match status" value="1"/>
</dbReference>
<evidence type="ECO:0000256" key="2">
    <source>
        <dbReference type="PROSITE-ProRule" id="PRU00176"/>
    </source>
</evidence>
<evidence type="ECO:0000259" key="4">
    <source>
        <dbReference type="PROSITE" id="PS50102"/>
    </source>
</evidence>
<dbReference type="SMART" id="SM01218">
    <property type="entry name" value="FoP_duplication"/>
    <property type="match status" value="1"/>
</dbReference>
<dbReference type="PANTHER" id="PTHR19965">
    <property type="entry name" value="RNA AND EXPORT FACTOR BINDING PROTEIN"/>
    <property type="match status" value="1"/>
</dbReference>
<evidence type="ECO:0000313" key="6">
    <source>
        <dbReference type="Proteomes" id="UP000000561"/>
    </source>
</evidence>
<dbReference type="GO" id="GO:0003729">
    <property type="term" value="F:mRNA binding"/>
    <property type="evidence" value="ECO:0000318"/>
    <property type="project" value="GO_Central"/>
</dbReference>
<dbReference type="SMART" id="SM00360">
    <property type="entry name" value="RRM"/>
    <property type="match status" value="1"/>
</dbReference>
<dbReference type="STRING" id="237631.A0A0D1E554"/>
<dbReference type="Gene3D" id="3.30.70.330">
    <property type="match status" value="1"/>
</dbReference>
<gene>
    <name evidence="5" type="ORF">UMAG_10793</name>
</gene>
<dbReference type="InParanoid" id="A0A0D1E554"/>
<evidence type="ECO:0000313" key="5">
    <source>
        <dbReference type="EMBL" id="KIS71089.1"/>
    </source>
</evidence>
<sequence length="289" mass="31338">MDRLDQPLSSSTAGSRTSGASSRYSPYNRTPRYSAADSEASWKHDRYQPDADAALRPDVRNGSSRAPLFFPADKAETNDVKPTGKLIIENLHYDVSESDLKNLFESIGPVTKAYIRYDRSDRSTGVAVVVYDNPNHALQAKAQFDGAKAKGQVISITQEMRAERLKGAHASQRTLLSRFNLSSRIKDGAEAGSRVHAAGASSSFADRLGPVQRGGRHGEQRNSTRSSRAQLGARSQNGAAKREKRKPVTAADLDAELEAFMKTPSSNINSTAEPQPTPTSSNAQDVDMS</sequence>
<keyword evidence="1 2" id="KW-0694">RNA-binding</keyword>
<dbReference type="AlphaFoldDB" id="A0A0D1E554"/>
<dbReference type="PANTHER" id="PTHR19965:SF82">
    <property type="entry name" value="THO COMPLEX SUBUNIT 4"/>
    <property type="match status" value="1"/>
</dbReference>
<dbReference type="GO" id="GO:0005634">
    <property type="term" value="C:nucleus"/>
    <property type="evidence" value="ECO:0000318"/>
    <property type="project" value="GO_Central"/>
</dbReference>
<dbReference type="InterPro" id="IPR051229">
    <property type="entry name" value="ALYREF_mRNA_export"/>
</dbReference>
<feature type="compositionally biased region" description="Polar residues" evidence="3">
    <location>
        <begin position="223"/>
        <end position="238"/>
    </location>
</feature>
<dbReference type="InterPro" id="IPR000504">
    <property type="entry name" value="RRM_dom"/>
</dbReference>
<evidence type="ECO:0000256" key="1">
    <source>
        <dbReference type="ARBA" id="ARBA00022884"/>
    </source>
</evidence>
<dbReference type="OrthoDB" id="5382468at2759"/>
<dbReference type="InterPro" id="IPR035979">
    <property type="entry name" value="RBD_domain_sf"/>
</dbReference>
<feature type="domain" description="RRM" evidence="4">
    <location>
        <begin position="84"/>
        <end position="161"/>
    </location>
</feature>
<dbReference type="FunCoup" id="A0A0D1E554">
    <property type="interactions" value="266"/>
</dbReference>
<evidence type="ECO:0000256" key="3">
    <source>
        <dbReference type="SAM" id="MobiDB-lite"/>
    </source>
</evidence>
<dbReference type="PROSITE" id="PS50102">
    <property type="entry name" value="RRM"/>
    <property type="match status" value="1"/>
</dbReference>
<feature type="compositionally biased region" description="Polar residues" evidence="3">
    <location>
        <begin position="263"/>
        <end position="289"/>
    </location>
</feature>
<dbReference type="Pfam" id="PF00076">
    <property type="entry name" value="RRM_1"/>
    <property type="match status" value="1"/>
</dbReference>
<dbReference type="VEuPathDB" id="FungiDB:UMAG_10793"/>
<dbReference type="eggNOG" id="KOG0533">
    <property type="taxonomic scope" value="Eukaryota"/>
</dbReference>
<dbReference type="InterPro" id="IPR012677">
    <property type="entry name" value="Nucleotide-bd_a/b_plait_sf"/>
</dbReference>
<dbReference type="RefSeq" id="XP_011387364.1">
    <property type="nucleotide sequence ID" value="XM_011389062.1"/>
</dbReference>
<feature type="region of interest" description="Disordered" evidence="3">
    <location>
        <begin position="192"/>
        <end position="289"/>
    </location>
</feature>
<proteinExistence type="predicted"/>
<organism evidence="5 6">
    <name type="scientific">Mycosarcoma maydis</name>
    <name type="common">Corn smut fungus</name>
    <name type="synonym">Ustilago maydis</name>
    <dbReference type="NCBI Taxonomy" id="5270"/>
    <lineage>
        <taxon>Eukaryota</taxon>
        <taxon>Fungi</taxon>
        <taxon>Dikarya</taxon>
        <taxon>Basidiomycota</taxon>
        <taxon>Ustilaginomycotina</taxon>
        <taxon>Ustilaginomycetes</taxon>
        <taxon>Ustilaginales</taxon>
        <taxon>Ustilaginaceae</taxon>
        <taxon>Mycosarcoma</taxon>
    </lineage>
</organism>
<name>A0A0D1E554_MYCMD</name>
<dbReference type="InterPro" id="IPR025715">
    <property type="entry name" value="FoP_C"/>
</dbReference>
<feature type="compositionally biased region" description="Low complexity" evidence="3">
    <location>
        <begin position="9"/>
        <end position="23"/>
    </location>
</feature>
<reference evidence="5 6" key="1">
    <citation type="journal article" date="2006" name="Nature">
        <title>Insights from the genome of the biotrophic fungal plant pathogen Ustilago maydis.</title>
        <authorList>
            <person name="Kamper J."/>
            <person name="Kahmann R."/>
            <person name="Bolker M."/>
            <person name="Ma L.J."/>
            <person name="Brefort T."/>
            <person name="Saville B.J."/>
            <person name="Banuett F."/>
            <person name="Kronstad J.W."/>
            <person name="Gold S.E."/>
            <person name="Muller O."/>
            <person name="Perlin M.H."/>
            <person name="Wosten H.A."/>
            <person name="de Vries R."/>
            <person name="Ruiz-Herrera J."/>
            <person name="Reynaga-Pena C.G."/>
            <person name="Snetselaar K."/>
            <person name="McCann M."/>
            <person name="Perez-Martin J."/>
            <person name="Feldbrugge M."/>
            <person name="Basse C.W."/>
            <person name="Steinberg G."/>
            <person name="Ibeas J.I."/>
            <person name="Holloman W."/>
            <person name="Guzman P."/>
            <person name="Farman M."/>
            <person name="Stajich J.E."/>
            <person name="Sentandreu R."/>
            <person name="Gonzalez-Prieto J.M."/>
            <person name="Kennell J.C."/>
            <person name="Molina L."/>
            <person name="Schirawski J."/>
            <person name="Mendoza-Mendoza A."/>
            <person name="Greilinger D."/>
            <person name="Munch K."/>
            <person name="Rossel N."/>
            <person name="Scherer M."/>
            <person name="Vranes M."/>
            <person name="Ladendorf O."/>
            <person name="Vincon V."/>
            <person name="Fuchs U."/>
            <person name="Sandrock B."/>
            <person name="Meng S."/>
            <person name="Ho E.C."/>
            <person name="Cahill M.J."/>
            <person name="Boyce K.J."/>
            <person name="Klose J."/>
            <person name="Klosterman S.J."/>
            <person name="Deelstra H.J."/>
            <person name="Ortiz-Castellanos L."/>
            <person name="Li W."/>
            <person name="Sanchez-Alonso P."/>
            <person name="Schreier P.H."/>
            <person name="Hauser-Hahn I."/>
            <person name="Vaupel M."/>
            <person name="Koopmann E."/>
            <person name="Friedrich G."/>
            <person name="Voss H."/>
            <person name="Schluter T."/>
            <person name="Margolis J."/>
            <person name="Platt D."/>
            <person name="Swimmer C."/>
            <person name="Gnirke A."/>
            <person name="Chen F."/>
            <person name="Vysotskaia V."/>
            <person name="Mannhaupt G."/>
            <person name="Guldener U."/>
            <person name="Munsterkotter M."/>
            <person name="Haase D."/>
            <person name="Oesterheld M."/>
            <person name="Mewes H.W."/>
            <person name="Mauceli E.W."/>
            <person name="DeCaprio D."/>
            <person name="Wade C.M."/>
            <person name="Butler J."/>
            <person name="Young S."/>
            <person name="Jaffe D.B."/>
            <person name="Calvo S."/>
            <person name="Nusbaum C."/>
            <person name="Galagan J."/>
            <person name="Birren B.W."/>
        </authorList>
    </citation>
    <scope>NUCLEOTIDE SEQUENCE [LARGE SCALE GENOMIC DNA]</scope>
    <source>
        <strain evidence="6">DSM 14603 / FGSC 9021 / UM521</strain>
    </source>
</reference>
<dbReference type="EMBL" id="CM003141">
    <property type="protein sequence ID" value="KIS71089.1"/>
    <property type="molecule type" value="Genomic_DNA"/>
</dbReference>
<dbReference type="Pfam" id="PF13865">
    <property type="entry name" value="FoP_duplication"/>
    <property type="match status" value="1"/>
</dbReference>
<feature type="compositionally biased region" description="Basic and acidic residues" evidence="3">
    <location>
        <begin position="40"/>
        <end position="59"/>
    </location>
</feature>